<protein>
    <submittedName>
        <fullName evidence="1">Uncharacterized protein</fullName>
    </submittedName>
</protein>
<gene>
    <name evidence="1" type="ORF">J3D65DRAFT_643033</name>
</gene>
<proteinExistence type="predicted"/>
<dbReference type="EMBL" id="JBBPEH010000017">
    <property type="protein sequence ID" value="KAK7529300.1"/>
    <property type="molecule type" value="Genomic_DNA"/>
</dbReference>
<sequence>MIASVPLARSLCIAASHVTRSLSCADLWALPLASLVSPRSLPNRQAAPCRAPPPPPPPLPTTYDSTCITAGGSSSPLPAGSLAPHCTALKPHVANRHHHRTRISTAPARLYAGGIPTLFIDPSSRRSTILFRSGIDLMLRVMLGRGLAAF</sequence>
<accession>A0ABR1L239</accession>
<dbReference type="Proteomes" id="UP001360953">
    <property type="component" value="Unassembled WGS sequence"/>
</dbReference>
<evidence type="ECO:0000313" key="2">
    <source>
        <dbReference type="Proteomes" id="UP001360953"/>
    </source>
</evidence>
<evidence type="ECO:0000313" key="1">
    <source>
        <dbReference type="EMBL" id="KAK7529300.1"/>
    </source>
</evidence>
<dbReference type="RefSeq" id="XP_066649880.1">
    <property type="nucleotide sequence ID" value="XM_066802053.1"/>
</dbReference>
<dbReference type="GeneID" id="92034959"/>
<keyword evidence="2" id="KW-1185">Reference proteome</keyword>
<organism evidence="1 2">
    <name type="scientific">Phyllosticta citribraziliensis</name>
    <dbReference type="NCBI Taxonomy" id="989973"/>
    <lineage>
        <taxon>Eukaryota</taxon>
        <taxon>Fungi</taxon>
        <taxon>Dikarya</taxon>
        <taxon>Ascomycota</taxon>
        <taxon>Pezizomycotina</taxon>
        <taxon>Dothideomycetes</taxon>
        <taxon>Dothideomycetes incertae sedis</taxon>
        <taxon>Botryosphaeriales</taxon>
        <taxon>Phyllostictaceae</taxon>
        <taxon>Phyllosticta</taxon>
    </lineage>
</organism>
<reference evidence="1 2" key="1">
    <citation type="submission" date="2024-04" db="EMBL/GenBank/DDBJ databases">
        <title>Phyllosticta paracitricarpa is synonymous to the EU quarantine fungus P. citricarpa based on phylogenomic analyses.</title>
        <authorList>
            <consortium name="Lawrence Berkeley National Laboratory"/>
            <person name="Van ingen-buijs V.A."/>
            <person name="Van westerhoven A.C."/>
            <person name="Haridas S."/>
            <person name="Skiadas P."/>
            <person name="Martin F."/>
            <person name="Groenewald J.Z."/>
            <person name="Crous P.W."/>
            <person name="Seidl M.F."/>
        </authorList>
    </citation>
    <scope>NUCLEOTIDE SEQUENCE [LARGE SCALE GENOMIC DNA]</scope>
    <source>
        <strain evidence="1 2">CPC 17464</strain>
    </source>
</reference>
<comment type="caution">
    <text evidence="1">The sequence shown here is derived from an EMBL/GenBank/DDBJ whole genome shotgun (WGS) entry which is preliminary data.</text>
</comment>
<name>A0ABR1L239_9PEZI</name>